<dbReference type="InterPro" id="IPR046867">
    <property type="entry name" value="AldOxase/xan_DH_MoCoBD2"/>
</dbReference>
<dbReference type="Proteomes" id="UP000297890">
    <property type="component" value="Unassembled WGS sequence"/>
</dbReference>
<keyword evidence="4" id="KW-1185">Reference proteome</keyword>
<proteinExistence type="predicted"/>
<accession>A0A4Z0FE92</accession>
<dbReference type="PANTHER" id="PTHR47495">
    <property type="entry name" value="ALDEHYDE DEHYDROGENASE"/>
    <property type="match status" value="1"/>
</dbReference>
<dbReference type="InterPro" id="IPR008274">
    <property type="entry name" value="AldOxase/xan_DH_MoCoBD1"/>
</dbReference>
<feature type="domain" description="Aldehyde oxidase/xanthine dehydrogenase a/b hammerhead" evidence="2">
    <location>
        <begin position="209"/>
        <end position="287"/>
    </location>
</feature>
<sequence length="741" mass="78919">MSAPTDLNRRQFLQLTAATGGALVLGLQLTGCGPEPVVDAQGRFAPNAWIRIDPDDTITLLVGRSEMGQGVLTALSMLIAEELEVDLAAVSVAFAPADRAYDNPMMFIQATGGSTSVMTSWEPLRQAGATAREMLRAAAAARWQVPVAECRAEAGAIHHDASGRSVRYGTLTADAARQPVPRQVALKARDAFRLIGHDQRRLDALEKVTGRAQFGIDVDLPDLLVACIARPPVFGARLQHFDATAAQAVPGVREVFTIPAGVAVLAEGYWAARTGRDALRITWEPPAAAAADSPEVSTALRALVAESGLRVRQDGNPLEVLAQAPQTLEAHYEVPLLAHATMEPMNATAWVHDGRCEVWAPTQNQGGARDTAAALTGLAVADVTVHTTHLGGGFGRRVANDFIAEAVACALKTPHPVKVIWTREDDTAHDYYRPPVIHHFTAGLDGEGEPLAWRHRVAGPSIIAQAVPDLAPAALPNRAPRLIKNVVARSMALATGMIPDFVGFEGARENPYAIPNLRVEFATLRPYTVPLGFWRSVGHSHSAFAVESFIDELAAQRGADPVTFRRRLLRDHPRHRAVLEQLATASNWEASLPPGQGRGIALHESFGSIVGEVAEVVVAPDGAVRVQRVVIAVDCGQVVNPLTVRAQMEGGMAYGLSAALFGAITIRDGAVVEGNFDRYRVLRMNEMPQVEVHIVDSGAAPGGVGEPATPPIAPAVCNAIFAATGVRIRRLPIDPALLKSA</sequence>
<evidence type="ECO:0000313" key="4">
    <source>
        <dbReference type="Proteomes" id="UP000297890"/>
    </source>
</evidence>
<dbReference type="Pfam" id="PF02738">
    <property type="entry name" value="MoCoBD_1"/>
    <property type="match status" value="2"/>
</dbReference>
<dbReference type="InterPro" id="IPR037165">
    <property type="entry name" value="AldOxase/xan_DH_Mopterin-bd_sf"/>
</dbReference>
<dbReference type="Pfam" id="PF20256">
    <property type="entry name" value="MoCoBD_2"/>
    <property type="match status" value="2"/>
</dbReference>
<dbReference type="InterPro" id="IPR000674">
    <property type="entry name" value="Ald_Oxase/Xan_DH_a/b"/>
</dbReference>
<dbReference type="InterPro" id="IPR019546">
    <property type="entry name" value="TAT_signal_bac_arc"/>
</dbReference>
<dbReference type="RefSeq" id="WP_135280497.1">
    <property type="nucleotide sequence ID" value="NZ_SRIO01000001.1"/>
</dbReference>
<dbReference type="SMART" id="SM01008">
    <property type="entry name" value="Ald_Xan_dh_C"/>
    <property type="match status" value="1"/>
</dbReference>
<dbReference type="SUPFAM" id="SSF56003">
    <property type="entry name" value="Molybdenum cofactor-binding domain"/>
    <property type="match status" value="2"/>
</dbReference>
<dbReference type="AlphaFoldDB" id="A0A4Z0FE92"/>
<evidence type="ECO:0000259" key="2">
    <source>
        <dbReference type="SMART" id="SM01008"/>
    </source>
</evidence>
<protein>
    <submittedName>
        <fullName evidence="3">Xanthine dehydrogenase family protein molybdopterin-binding subunit</fullName>
    </submittedName>
</protein>
<dbReference type="Gene3D" id="3.30.365.10">
    <property type="entry name" value="Aldehyde oxidase/xanthine dehydrogenase, molybdopterin binding domain"/>
    <property type="match status" value="4"/>
</dbReference>
<dbReference type="PROSITE" id="PS51318">
    <property type="entry name" value="TAT"/>
    <property type="match status" value="1"/>
</dbReference>
<dbReference type="InterPro" id="IPR006311">
    <property type="entry name" value="TAT_signal"/>
</dbReference>
<dbReference type="OrthoDB" id="9767994at2"/>
<dbReference type="NCBIfam" id="TIGR01409">
    <property type="entry name" value="TAT_signal_seq"/>
    <property type="match status" value="1"/>
</dbReference>
<dbReference type="InterPro" id="IPR052516">
    <property type="entry name" value="N-heterocyclic_Hydroxylase"/>
</dbReference>
<dbReference type="InterPro" id="IPR012368">
    <property type="entry name" value="OxRdtase_Mopterin-bd_su_IorB"/>
</dbReference>
<gene>
    <name evidence="3" type="ORF">E4680_00955</name>
</gene>
<comment type="caution">
    <text evidence="3">The sequence shown here is derived from an EMBL/GenBank/DDBJ whole genome shotgun (WGS) entry which is preliminary data.</text>
</comment>
<organism evidence="3 4">
    <name type="scientific">Candidatus Macondimonas diazotrophica</name>
    <dbReference type="NCBI Taxonomy" id="2305248"/>
    <lineage>
        <taxon>Bacteria</taxon>
        <taxon>Pseudomonadati</taxon>
        <taxon>Pseudomonadota</taxon>
        <taxon>Gammaproteobacteria</taxon>
        <taxon>Chromatiales</taxon>
        <taxon>Ectothiorhodospiraceae</taxon>
        <taxon>Candidatus Macondimonas</taxon>
    </lineage>
</organism>
<evidence type="ECO:0000313" key="3">
    <source>
        <dbReference type="EMBL" id="TFZ84137.1"/>
    </source>
</evidence>
<reference evidence="3 4" key="1">
    <citation type="journal article" date="2019" name="ISME J.">
        <title>Candidatus Macondimonas diazotrophica, a novel gammaproteobacterial genus dominating crude-oil-contaminated coastal sediments.</title>
        <authorList>
            <person name="Karthikeyan S."/>
            <person name="Konstantinidis K."/>
        </authorList>
    </citation>
    <scope>NUCLEOTIDE SEQUENCE [LARGE SCALE GENOMIC DNA]</scope>
    <source>
        <strain evidence="3 4">KTK01</strain>
    </source>
</reference>
<evidence type="ECO:0000256" key="1">
    <source>
        <dbReference type="ARBA" id="ARBA00022729"/>
    </source>
</evidence>
<dbReference type="GO" id="GO:0016491">
    <property type="term" value="F:oxidoreductase activity"/>
    <property type="evidence" value="ECO:0007669"/>
    <property type="project" value="InterPro"/>
</dbReference>
<name>A0A4Z0FE92_9GAMM</name>
<dbReference type="PIRSF" id="PIRSF036389">
    <property type="entry name" value="IOR_B"/>
    <property type="match status" value="1"/>
</dbReference>
<dbReference type="EMBL" id="SRIO01000001">
    <property type="protein sequence ID" value="TFZ84137.1"/>
    <property type="molecule type" value="Genomic_DNA"/>
</dbReference>
<dbReference type="Gene3D" id="3.90.1170.50">
    <property type="entry name" value="Aldehyde oxidase/xanthine dehydrogenase, a/b hammerhead"/>
    <property type="match status" value="1"/>
</dbReference>
<dbReference type="PANTHER" id="PTHR47495:SF2">
    <property type="entry name" value="ALDEHYDE DEHYDROGENASE"/>
    <property type="match status" value="1"/>
</dbReference>
<keyword evidence="1" id="KW-0732">Signal</keyword>